<dbReference type="AlphaFoldDB" id="W1PTD8"/>
<dbReference type="GO" id="GO:0022857">
    <property type="term" value="F:transmembrane transporter activity"/>
    <property type="evidence" value="ECO:0000318"/>
    <property type="project" value="GO_Central"/>
</dbReference>
<feature type="transmembrane region" description="Helical" evidence="6">
    <location>
        <begin position="414"/>
        <end position="432"/>
    </location>
</feature>
<feature type="transmembrane region" description="Helical" evidence="6">
    <location>
        <begin position="296"/>
        <end position="319"/>
    </location>
</feature>
<dbReference type="OrthoDB" id="2126698at2759"/>
<dbReference type="GO" id="GO:1902456">
    <property type="term" value="P:regulation of stomatal opening"/>
    <property type="evidence" value="ECO:0007669"/>
    <property type="project" value="EnsemblPlants"/>
</dbReference>
<feature type="transmembrane region" description="Helical" evidence="6">
    <location>
        <begin position="384"/>
        <end position="402"/>
    </location>
</feature>
<dbReference type="eggNOG" id="KOG1347">
    <property type="taxonomic scope" value="Eukaryota"/>
</dbReference>
<keyword evidence="3 6" id="KW-0812">Transmembrane</keyword>
<accession>W1PTD8</accession>
<dbReference type="Proteomes" id="UP000017836">
    <property type="component" value="Unassembled WGS sequence"/>
</dbReference>
<evidence type="ECO:0000313" key="8">
    <source>
        <dbReference type="EMBL" id="ERN13277.1"/>
    </source>
</evidence>
<name>W1PTD8_AMBTC</name>
<feature type="transmembrane region" description="Helical" evidence="6">
    <location>
        <begin position="259"/>
        <end position="276"/>
    </location>
</feature>
<proteinExistence type="inferred from homology"/>
<dbReference type="InterPro" id="IPR002528">
    <property type="entry name" value="MATE_fam"/>
</dbReference>
<dbReference type="GO" id="GO:0015297">
    <property type="term" value="F:antiporter activity"/>
    <property type="evidence" value="ECO:0007669"/>
    <property type="project" value="InterPro"/>
</dbReference>
<feature type="transmembrane region" description="Helical" evidence="6">
    <location>
        <begin position="160"/>
        <end position="183"/>
    </location>
</feature>
<dbReference type="Pfam" id="PF01554">
    <property type="entry name" value="MatE"/>
    <property type="match status" value="2"/>
</dbReference>
<keyword evidence="9" id="KW-1185">Reference proteome</keyword>
<dbReference type="PANTHER" id="PTHR11206">
    <property type="entry name" value="MULTIDRUG RESISTANCE PROTEIN"/>
    <property type="match status" value="1"/>
</dbReference>
<comment type="subcellular location">
    <subcellularLocation>
        <location evidence="1">Membrane</location>
        <topology evidence="1">Multi-pass membrane protein</topology>
    </subcellularLocation>
</comment>
<evidence type="ECO:0000256" key="2">
    <source>
        <dbReference type="ARBA" id="ARBA00010199"/>
    </source>
</evidence>
<feature type="region of interest" description="Disordered" evidence="7">
    <location>
        <begin position="1"/>
        <end position="25"/>
    </location>
</feature>
<dbReference type="GO" id="GO:0071244">
    <property type="term" value="P:cellular response to carbon dioxide"/>
    <property type="evidence" value="ECO:0007669"/>
    <property type="project" value="EnsemblPlants"/>
</dbReference>
<dbReference type="GO" id="GO:0016020">
    <property type="term" value="C:membrane"/>
    <property type="evidence" value="ECO:0000318"/>
    <property type="project" value="GO_Central"/>
</dbReference>
<keyword evidence="5 6" id="KW-0472">Membrane</keyword>
<organism evidence="8 9">
    <name type="scientific">Amborella trichopoda</name>
    <dbReference type="NCBI Taxonomy" id="13333"/>
    <lineage>
        <taxon>Eukaryota</taxon>
        <taxon>Viridiplantae</taxon>
        <taxon>Streptophyta</taxon>
        <taxon>Embryophyta</taxon>
        <taxon>Tracheophyta</taxon>
        <taxon>Spermatophyta</taxon>
        <taxon>Magnoliopsida</taxon>
        <taxon>Amborellales</taxon>
        <taxon>Amborellaceae</taxon>
        <taxon>Amborella</taxon>
    </lineage>
</organism>
<protein>
    <recommendedName>
        <fullName evidence="6">Protein DETOXIFICATION</fullName>
    </recommendedName>
    <alternativeName>
        <fullName evidence="6">Multidrug and toxic compound extrusion protein</fullName>
    </alternativeName>
</protein>
<sequence length="514" mass="56023">MPSPPPKAEKTEQTHDPPNPPLPHIKKWPPNLKKTLFSELKQQSHIGLPILAMNLMWFTKLIISTAFLGHLGPLNLAGGALGLTFANVTGFSVLSGLTGAMEPICGQAFGARNHALLNRTLVLTIFFLLLASLPISYLWLNAHKILIFFGQDHELSNVARVYLVHLLPDLIATSLLCPLRAYLSSQCQTVSIMICSAIALAFHIPLNVFLAHSVQGVALVSWWTDLNAAALMAAYAATSGPWLGGWWRGRWQWVKEFACILRLAAPCCLMTCLEWWCYELLMMLTGRLPNARQSVATLAIVLNADYVLYSVMLSLATCASVRVANELGAGHHQKAYEAMAMTLGLGVFSGWLGCVIMVSARGLWGSVFSHNREVVRGVKRMMPLMAALEVFNFPQVVCGGVLRATATPGVGMWVNLAGFYVLALPLGAWLGFGRKMGLRGVFFGFLVGVAVCAFLMVTMVLRIDWVGQACRAQEIVGLKGKGDEQSDRLDVEGLAMVVAVPQGLPKAQERELTL</sequence>
<dbReference type="OMA" id="CGAMEPV"/>
<dbReference type="HOGENOM" id="CLU_012893_1_0_1"/>
<evidence type="ECO:0000256" key="1">
    <source>
        <dbReference type="ARBA" id="ARBA00004141"/>
    </source>
</evidence>
<comment type="similarity">
    <text evidence="2 6">Belongs to the multi antimicrobial extrusion (MATE) (TC 2.A.66.1) family.</text>
</comment>
<dbReference type="NCBIfam" id="TIGR00797">
    <property type="entry name" value="matE"/>
    <property type="match status" value="1"/>
</dbReference>
<feature type="transmembrane region" description="Helical" evidence="6">
    <location>
        <begin position="226"/>
        <end position="247"/>
    </location>
</feature>
<gene>
    <name evidence="8" type="ORF">AMTR_s00041p00031430</name>
</gene>
<evidence type="ECO:0000256" key="6">
    <source>
        <dbReference type="RuleBase" id="RU004914"/>
    </source>
</evidence>
<evidence type="ECO:0000256" key="3">
    <source>
        <dbReference type="ARBA" id="ARBA00022692"/>
    </source>
</evidence>
<dbReference type="STRING" id="13333.W1PTD8"/>
<evidence type="ECO:0000256" key="5">
    <source>
        <dbReference type="ARBA" id="ARBA00023136"/>
    </source>
</evidence>
<feature type="transmembrane region" description="Helical" evidence="6">
    <location>
        <begin position="121"/>
        <end position="140"/>
    </location>
</feature>
<reference evidence="9" key="1">
    <citation type="journal article" date="2013" name="Science">
        <title>The Amborella genome and the evolution of flowering plants.</title>
        <authorList>
            <consortium name="Amborella Genome Project"/>
        </authorList>
    </citation>
    <scope>NUCLEOTIDE SEQUENCE [LARGE SCALE GENOMIC DNA]</scope>
</reference>
<evidence type="ECO:0000256" key="4">
    <source>
        <dbReference type="ARBA" id="ARBA00022989"/>
    </source>
</evidence>
<dbReference type="GO" id="GO:1990961">
    <property type="term" value="P:xenobiotic detoxification by transmembrane export across the plasma membrane"/>
    <property type="evidence" value="ECO:0007669"/>
    <property type="project" value="InterPro"/>
</dbReference>
<dbReference type="InterPro" id="IPR045069">
    <property type="entry name" value="MATE_euk"/>
</dbReference>
<feature type="transmembrane region" description="Helical" evidence="6">
    <location>
        <begin position="80"/>
        <end position="100"/>
    </location>
</feature>
<feature type="transmembrane region" description="Helical" evidence="6">
    <location>
        <begin position="340"/>
        <end position="364"/>
    </location>
</feature>
<evidence type="ECO:0000256" key="7">
    <source>
        <dbReference type="SAM" id="MobiDB-lite"/>
    </source>
</evidence>
<feature type="transmembrane region" description="Helical" evidence="6">
    <location>
        <begin position="438"/>
        <end position="461"/>
    </location>
</feature>
<dbReference type="GO" id="GO:0042910">
    <property type="term" value="F:xenobiotic transmembrane transporter activity"/>
    <property type="evidence" value="ECO:0007669"/>
    <property type="project" value="InterPro"/>
</dbReference>
<dbReference type="EMBL" id="KI392588">
    <property type="protein sequence ID" value="ERN13277.1"/>
    <property type="molecule type" value="Genomic_DNA"/>
</dbReference>
<feature type="transmembrane region" description="Helical" evidence="6">
    <location>
        <begin position="190"/>
        <end position="214"/>
    </location>
</feature>
<dbReference type="GO" id="GO:0005886">
    <property type="term" value="C:plasma membrane"/>
    <property type="evidence" value="ECO:0007669"/>
    <property type="project" value="EnsemblPlants"/>
</dbReference>
<feature type="transmembrane region" description="Helical" evidence="6">
    <location>
        <begin position="46"/>
        <end position="68"/>
    </location>
</feature>
<evidence type="ECO:0000313" key="9">
    <source>
        <dbReference type="Proteomes" id="UP000017836"/>
    </source>
</evidence>
<keyword evidence="4 6" id="KW-1133">Transmembrane helix</keyword>
<dbReference type="Gramene" id="ERN13277">
    <property type="protein sequence ID" value="ERN13277"/>
    <property type="gene ID" value="AMTR_s00041p00031430"/>
</dbReference>
<dbReference type="CDD" id="cd13132">
    <property type="entry name" value="MATE_eukaryotic"/>
    <property type="match status" value="1"/>
</dbReference>